<dbReference type="PROSITE" id="PS51679">
    <property type="entry name" value="SAM_MT_C5"/>
    <property type="match status" value="1"/>
</dbReference>
<feature type="active site" evidence="5">
    <location>
        <position position="103"/>
    </location>
</feature>
<dbReference type="PANTHER" id="PTHR10629">
    <property type="entry name" value="CYTOSINE-SPECIFIC METHYLTRANSFERASE"/>
    <property type="match status" value="1"/>
</dbReference>
<evidence type="ECO:0000256" key="3">
    <source>
        <dbReference type="ARBA" id="ARBA00022691"/>
    </source>
</evidence>
<keyword evidence="2 5" id="KW-0808">Transferase</keyword>
<dbReference type="InterPro" id="IPR018117">
    <property type="entry name" value="C5_DNA_meth_AS"/>
</dbReference>
<evidence type="ECO:0000256" key="2">
    <source>
        <dbReference type="ARBA" id="ARBA00022679"/>
    </source>
</evidence>
<gene>
    <name evidence="8" type="primary">dcm</name>
    <name evidence="8" type="ORF">PV367_21970</name>
</gene>
<dbReference type="GO" id="GO:0009307">
    <property type="term" value="P:DNA restriction-modification system"/>
    <property type="evidence" value="ECO:0007669"/>
    <property type="project" value="UniProtKB-KW"/>
</dbReference>
<dbReference type="PROSITE" id="PS00094">
    <property type="entry name" value="C5_MTASE_1"/>
    <property type="match status" value="1"/>
</dbReference>
<dbReference type="GO" id="GO:0044027">
    <property type="term" value="P:negative regulation of gene expression via chromosomal CpG island methylation"/>
    <property type="evidence" value="ECO:0007669"/>
    <property type="project" value="TreeGrafter"/>
</dbReference>
<sequence>MPPSGRERPQFEQPLTSLEICAGAGGQAVGLHNAGFDHLALVEWDQHAVKTLKANVAGWPGWSEQRAEALEPMDVKDFLDSEVHKGLGLKEYDLDLLAGGVPCPPFSLAGKRLGRDDERDLFPAALEIIDALKPKAVMIENVRGILEPPEVFIDYRREILGDLRELGYVIPEIDKSQSAEEQDRIMRRVWRRMDANKFGVPQLRPRAILVAIHENFLPPAAPGFVWPTRLNGKQVTVVDELSESMEARCRKFWNKNKYGERAKPGEPTGRQIYGEWLRKATEAAEAGRGIAPTLVGGSRKHGGADLGPTRAKRAWEALGVDAMGLANDPKECDPERDLFRDAGPMLTVEQAAIIQGFPVGWKFPGKKTAKYRQVGNAFPPPVAEAVGRAIAAVLRPEHRDELLNGYEMGAGEAESSDLKSEQMALPVSGVERIRRLARNNRRSDLVRTDG</sequence>
<dbReference type="InterPro" id="IPR029063">
    <property type="entry name" value="SAM-dependent_MTases_sf"/>
</dbReference>
<accession>A0AAJ2UNC1</accession>
<evidence type="ECO:0000256" key="1">
    <source>
        <dbReference type="ARBA" id="ARBA00022603"/>
    </source>
</evidence>
<dbReference type="InterPro" id="IPR031303">
    <property type="entry name" value="C5_meth_CS"/>
</dbReference>
<comment type="caution">
    <text evidence="8">The sequence shown here is derived from an EMBL/GenBank/DDBJ whole genome shotgun (WGS) entry which is preliminary data.</text>
</comment>
<dbReference type="EMBL" id="JARAWN010000140">
    <property type="protein sequence ID" value="MDX3132401.1"/>
    <property type="molecule type" value="Genomic_DNA"/>
</dbReference>
<evidence type="ECO:0000256" key="5">
    <source>
        <dbReference type="PROSITE-ProRule" id="PRU01016"/>
    </source>
</evidence>
<organism evidence="8 9">
    <name type="scientific">Streptomyces europaeiscabiei</name>
    <dbReference type="NCBI Taxonomy" id="146819"/>
    <lineage>
        <taxon>Bacteria</taxon>
        <taxon>Bacillati</taxon>
        <taxon>Actinomycetota</taxon>
        <taxon>Actinomycetes</taxon>
        <taxon>Kitasatosporales</taxon>
        <taxon>Streptomycetaceae</taxon>
        <taxon>Streptomyces</taxon>
    </lineage>
</organism>
<dbReference type="SUPFAM" id="SSF53335">
    <property type="entry name" value="S-adenosyl-L-methionine-dependent methyltransferases"/>
    <property type="match status" value="1"/>
</dbReference>
<proteinExistence type="inferred from homology"/>
<keyword evidence="3 5" id="KW-0949">S-adenosyl-L-methionine</keyword>
<protein>
    <recommendedName>
        <fullName evidence="7">Cytosine-specific methyltransferase</fullName>
        <ecNumber evidence="7">2.1.1.37</ecNumber>
    </recommendedName>
</protein>
<evidence type="ECO:0000256" key="6">
    <source>
        <dbReference type="RuleBase" id="RU000416"/>
    </source>
</evidence>
<dbReference type="Gene3D" id="3.90.120.10">
    <property type="entry name" value="DNA Methylase, subunit A, domain 2"/>
    <property type="match status" value="1"/>
</dbReference>
<dbReference type="InterPro" id="IPR001525">
    <property type="entry name" value="C5_MeTfrase"/>
</dbReference>
<dbReference type="PANTHER" id="PTHR10629:SF52">
    <property type="entry name" value="DNA (CYTOSINE-5)-METHYLTRANSFERASE 1"/>
    <property type="match status" value="1"/>
</dbReference>
<reference evidence="8" key="1">
    <citation type="journal article" date="2023" name="Microb. Genom.">
        <title>Mesoterricola silvestris gen. nov., sp. nov., Mesoterricola sediminis sp. nov., Geothrix oryzae sp. nov., Geothrix edaphica sp. nov., Geothrix rubra sp. nov., and Geothrix limicola sp. nov., six novel members of Acidobacteriota isolated from soils.</title>
        <authorList>
            <person name="Weisberg A.J."/>
            <person name="Pearce E."/>
            <person name="Kramer C.G."/>
            <person name="Chang J.H."/>
            <person name="Clarke C.R."/>
        </authorList>
    </citation>
    <scope>NUCLEOTIDE SEQUENCE</scope>
    <source>
        <strain evidence="8">ND06-05F</strain>
    </source>
</reference>
<dbReference type="GO" id="GO:0032259">
    <property type="term" value="P:methylation"/>
    <property type="evidence" value="ECO:0007669"/>
    <property type="project" value="UniProtKB-KW"/>
</dbReference>
<dbReference type="NCBIfam" id="TIGR00675">
    <property type="entry name" value="dcm"/>
    <property type="match status" value="1"/>
</dbReference>
<dbReference type="Proteomes" id="UP001273589">
    <property type="component" value="Unassembled WGS sequence"/>
</dbReference>
<dbReference type="InterPro" id="IPR050390">
    <property type="entry name" value="C5-Methyltransferase"/>
</dbReference>
<dbReference type="AlphaFoldDB" id="A0AAJ2UNC1"/>
<name>A0AAJ2UNC1_9ACTN</name>
<dbReference type="RefSeq" id="WP_319693523.1">
    <property type="nucleotide sequence ID" value="NZ_JARAWN010000140.1"/>
</dbReference>
<dbReference type="Pfam" id="PF00145">
    <property type="entry name" value="DNA_methylase"/>
    <property type="match status" value="1"/>
</dbReference>
<dbReference type="EC" id="2.1.1.37" evidence="7"/>
<keyword evidence="4" id="KW-0680">Restriction system</keyword>
<evidence type="ECO:0000313" key="9">
    <source>
        <dbReference type="Proteomes" id="UP001273589"/>
    </source>
</evidence>
<dbReference type="GO" id="GO:0003886">
    <property type="term" value="F:DNA (cytosine-5-)-methyltransferase activity"/>
    <property type="evidence" value="ECO:0007669"/>
    <property type="project" value="UniProtKB-EC"/>
</dbReference>
<dbReference type="PROSITE" id="PS00095">
    <property type="entry name" value="C5_MTASE_2"/>
    <property type="match status" value="1"/>
</dbReference>
<comment type="catalytic activity">
    <reaction evidence="7">
        <text>a 2'-deoxycytidine in DNA + S-adenosyl-L-methionine = a 5-methyl-2'-deoxycytidine in DNA + S-adenosyl-L-homocysteine + H(+)</text>
        <dbReference type="Rhea" id="RHEA:13681"/>
        <dbReference type="Rhea" id="RHEA-COMP:11369"/>
        <dbReference type="Rhea" id="RHEA-COMP:11370"/>
        <dbReference type="ChEBI" id="CHEBI:15378"/>
        <dbReference type="ChEBI" id="CHEBI:57856"/>
        <dbReference type="ChEBI" id="CHEBI:59789"/>
        <dbReference type="ChEBI" id="CHEBI:85452"/>
        <dbReference type="ChEBI" id="CHEBI:85454"/>
        <dbReference type="EC" id="2.1.1.37"/>
    </reaction>
</comment>
<keyword evidence="1 5" id="KW-0489">Methyltransferase</keyword>
<comment type="similarity">
    <text evidence="5 6">Belongs to the class I-like SAM-binding methyltransferase superfamily. C5-methyltransferase family.</text>
</comment>
<evidence type="ECO:0000313" key="8">
    <source>
        <dbReference type="EMBL" id="MDX3132401.1"/>
    </source>
</evidence>
<evidence type="ECO:0000256" key="4">
    <source>
        <dbReference type="ARBA" id="ARBA00022747"/>
    </source>
</evidence>
<dbReference type="Gene3D" id="3.40.50.150">
    <property type="entry name" value="Vaccinia Virus protein VP39"/>
    <property type="match status" value="1"/>
</dbReference>
<dbReference type="GO" id="GO:0003677">
    <property type="term" value="F:DNA binding"/>
    <property type="evidence" value="ECO:0007669"/>
    <property type="project" value="TreeGrafter"/>
</dbReference>
<evidence type="ECO:0000256" key="7">
    <source>
        <dbReference type="RuleBase" id="RU000417"/>
    </source>
</evidence>
<dbReference type="PRINTS" id="PR00105">
    <property type="entry name" value="C5METTRFRASE"/>
</dbReference>